<keyword evidence="4" id="KW-1185">Reference proteome</keyword>
<evidence type="ECO:0000313" key="3">
    <source>
        <dbReference type="EMBL" id="PWA81412.1"/>
    </source>
</evidence>
<name>A0A2U1P6N4_ARTAN</name>
<feature type="region of interest" description="Disordered" evidence="2">
    <location>
        <begin position="125"/>
        <end position="151"/>
    </location>
</feature>
<dbReference type="GO" id="GO:0005880">
    <property type="term" value="C:nuclear microtubule"/>
    <property type="evidence" value="ECO:0007669"/>
    <property type="project" value="TreeGrafter"/>
</dbReference>
<organism evidence="3 4">
    <name type="scientific">Artemisia annua</name>
    <name type="common">Sweet wormwood</name>
    <dbReference type="NCBI Taxonomy" id="35608"/>
    <lineage>
        <taxon>Eukaryota</taxon>
        <taxon>Viridiplantae</taxon>
        <taxon>Streptophyta</taxon>
        <taxon>Embryophyta</taxon>
        <taxon>Tracheophyta</taxon>
        <taxon>Spermatophyta</taxon>
        <taxon>Magnoliopsida</taxon>
        <taxon>eudicotyledons</taxon>
        <taxon>Gunneridae</taxon>
        <taxon>Pentapetalae</taxon>
        <taxon>asterids</taxon>
        <taxon>campanulids</taxon>
        <taxon>Asterales</taxon>
        <taxon>Asteraceae</taxon>
        <taxon>Asteroideae</taxon>
        <taxon>Anthemideae</taxon>
        <taxon>Artemisiinae</taxon>
        <taxon>Artemisia</taxon>
    </lineage>
</organism>
<evidence type="ECO:0000313" key="4">
    <source>
        <dbReference type="Proteomes" id="UP000245207"/>
    </source>
</evidence>
<dbReference type="PANTHER" id="PTHR31807">
    <property type="entry name" value="AUGMIN FAMILY MEMBER"/>
    <property type="match status" value="1"/>
</dbReference>
<dbReference type="OrthoDB" id="774923at2759"/>
<evidence type="ECO:0000256" key="1">
    <source>
        <dbReference type="ARBA" id="ARBA00010016"/>
    </source>
</evidence>
<evidence type="ECO:0000256" key="2">
    <source>
        <dbReference type="SAM" id="MobiDB-lite"/>
    </source>
</evidence>
<dbReference type="AlphaFoldDB" id="A0A2U1P6N4"/>
<dbReference type="GO" id="GO:0005737">
    <property type="term" value="C:cytoplasm"/>
    <property type="evidence" value="ECO:0007669"/>
    <property type="project" value="TreeGrafter"/>
</dbReference>
<proteinExistence type="inferred from homology"/>
<comment type="caution">
    <text evidence="3">The sequence shown here is derived from an EMBL/GenBank/DDBJ whole genome shotgun (WGS) entry which is preliminary data.</text>
</comment>
<dbReference type="PANTHER" id="PTHR31807:SF31">
    <property type="entry name" value="QWRF MOTIF PROTEIN (DUF566)-RELATED"/>
    <property type="match status" value="1"/>
</dbReference>
<reference evidence="3 4" key="1">
    <citation type="journal article" date="2018" name="Mol. Plant">
        <title>The genome of Artemisia annua provides insight into the evolution of Asteraceae family and artemisinin biosynthesis.</title>
        <authorList>
            <person name="Shen Q."/>
            <person name="Zhang L."/>
            <person name="Liao Z."/>
            <person name="Wang S."/>
            <person name="Yan T."/>
            <person name="Shi P."/>
            <person name="Liu M."/>
            <person name="Fu X."/>
            <person name="Pan Q."/>
            <person name="Wang Y."/>
            <person name="Lv Z."/>
            <person name="Lu X."/>
            <person name="Zhang F."/>
            <person name="Jiang W."/>
            <person name="Ma Y."/>
            <person name="Chen M."/>
            <person name="Hao X."/>
            <person name="Li L."/>
            <person name="Tang Y."/>
            <person name="Lv G."/>
            <person name="Zhou Y."/>
            <person name="Sun X."/>
            <person name="Brodelius P.E."/>
            <person name="Rose J.K.C."/>
            <person name="Tang K."/>
        </authorList>
    </citation>
    <scope>NUCLEOTIDE SEQUENCE [LARGE SCALE GENOMIC DNA]</scope>
    <source>
        <strain evidence="4">cv. Huhao1</strain>
        <tissue evidence="3">Leaf</tissue>
    </source>
</reference>
<dbReference type="GO" id="GO:0051225">
    <property type="term" value="P:spindle assembly"/>
    <property type="evidence" value="ECO:0007669"/>
    <property type="project" value="TreeGrafter"/>
</dbReference>
<dbReference type="InterPro" id="IPR007573">
    <property type="entry name" value="QWRF"/>
</dbReference>
<accession>A0A2U1P6N4</accession>
<protein>
    <recommendedName>
        <fullName evidence="5">QWRF family</fullName>
    </recommendedName>
</protein>
<dbReference type="Proteomes" id="UP000245207">
    <property type="component" value="Unassembled WGS sequence"/>
</dbReference>
<dbReference type="STRING" id="35608.A0A2U1P6N4"/>
<dbReference type="Pfam" id="PF04484">
    <property type="entry name" value="QWRF"/>
    <property type="match status" value="1"/>
</dbReference>
<sequence>MNHTPVFGAGSMKHAGKMMFQGRTSVSSSKSSLSSAKSSDIFDSNQVILPGRLSVDENALRRKSSYYKMRSDSFSESLDSSDLGSPFTASYMAPTLSSSMCMNPSLSMHNKSGIKRGHSLSPRLEWESSPSRMGLGSPSFSSLKPPMGSVTRSKKNLVHMGLDLIKGKKGGSKLSSNSVMADSGTNMENVYQLRLLWNSWMQWRYANARAQVVQKNISDRCEQNLLYASERMSKLRQSVLQKKLQLQKEKLEMKLNLILHSQMKMLEAWGDIERGHIVDVSALKDHLHAVVCMIPIIEGAKVDVESTTIAFQQTSHLVATIKSMVSTFSHMAHDTLSELAAVATQEKLLLEECFEHLRLISILEIQESNLRCSIMAMDSLNEQQYQTRQIYM</sequence>
<comment type="similarity">
    <text evidence="1">Belongs to the QWRF family.</text>
</comment>
<dbReference type="GO" id="GO:0008017">
    <property type="term" value="F:microtubule binding"/>
    <property type="evidence" value="ECO:0007669"/>
    <property type="project" value="TreeGrafter"/>
</dbReference>
<evidence type="ECO:0008006" key="5">
    <source>
        <dbReference type="Google" id="ProtNLM"/>
    </source>
</evidence>
<dbReference type="EMBL" id="PKPP01001594">
    <property type="protein sequence ID" value="PWA81412.1"/>
    <property type="molecule type" value="Genomic_DNA"/>
</dbReference>
<gene>
    <name evidence="3" type="ORF">CTI12_AA043850</name>
</gene>